<keyword evidence="5" id="KW-1185">Reference proteome</keyword>
<protein>
    <recommendedName>
        <fullName evidence="3">Transposase Tc1-like domain-containing protein</fullName>
    </recommendedName>
</protein>
<dbReference type="InterPro" id="IPR036397">
    <property type="entry name" value="RNaseH_sf"/>
</dbReference>
<dbReference type="GO" id="GO:0006313">
    <property type="term" value="P:DNA transposition"/>
    <property type="evidence" value="ECO:0007669"/>
    <property type="project" value="InterPro"/>
</dbReference>
<feature type="region of interest" description="Disordered" evidence="2">
    <location>
        <begin position="254"/>
        <end position="290"/>
    </location>
</feature>
<dbReference type="GO" id="GO:0005634">
    <property type="term" value="C:nucleus"/>
    <property type="evidence" value="ECO:0007669"/>
    <property type="project" value="UniProtKB-SubCell"/>
</dbReference>
<organism evidence="4 5">
    <name type="scientific">Strigamia maritima</name>
    <name type="common">European centipede</name>
    <name type="synonym">Geophilus maritimus</name>
    <dbReference type="NCBI Taxonomy" id="126957"/>
    <lineage>
        <taxon>Eukaryota</taxon>
        <taxon>Metazoa</taxon>
        <taxon>Ecdysozoa</taxon>
        <taxon>Arthropoda</taxon>
        <taxon>Myriapoda</taxon>
        <taxon>Chilopoda</taxon>
        <taxon>Pleurostigmophora</taxon>
        <taxon>Geophilomorpha</taxon>
        <taxon>Linotaeniidae</taxon>
        <taxon>Strigamia</taxon>
    </lineage>
</organism>
<evidence type="ECO:0000313" key="4">
    <source>
        <dbReference type="EnsemblMetazoa" id="SMAR004536-PA"/>
    </source>
</evidence>
<dbReference type="AlphaFoldDB" id="T1ITS8"/>
<dbReference type="GO" id="GO:0003677">
    <property type="term" value="F:DNA binding"/>
    <property type="evidence" value="ECO:0007669"/>
    <property type="project" value="InterPro"/>
</dbReference>
<feature type="compositionally biased region" description="Polar residues" evidence="2">
    <location>
        <begin position="274"/>
        <end position="286"/>
    </location>
</feature>
<dbReference type="Gene3D" id="3.30.420.10">
    <property type="entry name" value="Ribonuclease H-like superfamily/Ribonuclease H"/>
    <property type="match status" value="1"/>
</dbReference>
<dbReference type="SUPFAM" id="SSF46689">
    <property type="entry name" value="Homeodomain-like"/>
    <property type="match status" value="1"/>
</dbReference>
<feature type="compositionally biased region" description="Basic and acidic residues" evidence="2">
    <location>
        <begin position="254"/>
        <end position="265"/>
    </location>
</feature>
<comment type="subcellular location">
    <subcellularLocation>
        <location evidence="1">Nucleus</location>
    </subcellularLocation>
</comment>
<dbReference type="EMBL" id="AFFK01019253">
    <property type="status" value="NOT_ANNOTATED_CDS"/>
    <property type="molecule type" value="Genomic_DNA"/>
</dbReference>
<evidence type="ECO:0000256" key="1">
    <source>
        <dbReference type="ARBA" id="ARBA00004123"/>
    </source>
</evidence>
<evidence type="ECO:0000259" key="3">
    <source>
        <dbReference type="Pfam" id="PF01498"/>
    </source>
</evidence>
<dbReference type="Gene3D" id="1.10.10.10">
    <property type="entry name" value="Winged helix-like DNA-binding domain superfamily/Winged helix DNA-binding domain"/>
    <property type="match status" value="1"/>
</dbReference>
<feature type="domain" description="Transposase Tc1-like" evidence="3">
    <location>
        <begin position="70"/>
        <end position="138"/>
    </location>
</feature>
<reference evidence="5" key="1">
    <citation type="submission" date="2011-05" db="EMBL/GenBank/DDBJ databases">
        <authorList>
            <person name="Richards S.R."/>
            <person name="Qu J."/>
            <person name="Jiang H."/>
            <person name="Jhangiani S.N."/>
            <person name="Agravi P."/>
            <person name="Goodspeed R."/>
            <person name="Gross S."/>
            <person name="Mandapat C."/>
            <person name="Jackson L."/>
            <person name="Mathew T."/>
            <person name="Pu L."/>
            <person name="Thornton R."/>
            <person name="Saada N."/>
            <person name="Wilczek-Boney K.B."/>
            <person name="Lee S."/>
            <person name="Kovar C."/>
            <person name="Wu Y."/>
            <person name="Scherer S.E."/>
            <person name="Worley K.C."/>
            <person name="Muzny D.M."/>
            <person name="Gibbs R."/>
        </authorList>
    </citation>
    <scope>NUCLEOTIDE SEQUENCE</scope>
    <source>
        <strain evidence="5">Brora</strain>
    </source>
</reference>
<dbReference type="HOGENOM" id="CLU_910056_0_0_1"/>
<evidence type="ECO:0000256" key="2">
    <source>
        <dbReference type="SAM" id="MobiDB-lite"/>
    </source>
</evidence>
<proteinExistence type="predicted"/>
<dbReference type="Pfam" id="PF01498">
    <property type="entry name" value="HTH_Tnp_Tc3_2"/>
    <property type="match status" value="1"/>
</dbReference>
<name>T1ITS8_STRMM</name>
<reference evidence="4" key="2">
    <citation type="submission" date="2015-02" db="UniProtKB">
        <authorList>
            <consortium name="EnsemblMetazoa"/>
        </authorList>
    </citation>
    <scope>IDENTIFICATION</scope>
</reference>
<evidence type="ECO:0000313" key="5">
    <source>
        <dbReference type="Proteomes" id="UP000014500"/>
    </source>
</evidence>
<dbReference type="InterPro" id="IPR036388">
    <property type="entry name" value="WH-like_DNA-bd_sf"/>
</dbReference>
<accession>T1ITS8</accession>
<dbReference type="Proteomes" id="UP000014500">
    <property type="component" value="Unassembled WGS sequence"/>
</dbReference>
<dbReference type="GO" id="GO:0015074">
    <property type="term" value="P:DNA integration"/>
    <property type="evidence" value="ECO:0007669"/>
    <property type="project" value="InterPro"/>
</dbReference>
<dbReference type="EnsemblMetazoa" id="SMAR004536-RA">
    <property type="protein sequence ID" value="SMAR004536-PA"/>
    <property type="gene ID" value="SMAR004536"/>
</dbReference>
<dbReference type="STRING" id="126957.T1ITS8"/>
<sequence length="306" mass="35583">MPASKQIPQPVRELIIEKWKANEKQIKIAKDLRLDPKTVNKIIIKYKKTGKSCVLPRSGRKRITTKTEDKHLISLVRSSRKETASQITAKWNDITNKDVSTKTTTRRLKEKGYSFYTALKKPLLTPVMKKKRLSWARELQTWTTEQWKKVIFSDESRFCLFNDRCQKVVRRKGEQFHPACVSSQVKFPPKKTVRISNIKSFYAHRLLVFDNLLLFGVITSFDQKSPNFWLGVYNPLQNGMQHYIIKELVKNTKTKATEGKEEQREKKRQITRGPISTTVAEKQSATVECPGEDTRRLGLEVFSPDR</sequence>
<dbReference type="OMA" id="CHIVARQ"/>
<dbReference type="InterPro" id="IPR002492">
    <property type="entry name" value="Transposase_Tc1-like"/>
</dbReference>
<dbReference type="PhylomeDB" id="T1ITS8"/>
<dbReference type="InterPro" id="IPR009057">
    <property type="entry name" value="Homeodomain-like_sf"/>
</dbReference>